<keyword evidence="1" id="KW-1133">Transmembrane helix</keyword>
<dbReference type="AlphaFoldDB" id="A0A1S8WL81"/>
<name>A0A1S8WL81_OPIVI</name>
<keyword evidence="3" id="KW-1185">Reference proteome</keyword>
<feature type="transmembrane region" description="Helical" evidence="1">
    <location>
        <begin position="17"/>
        <end position="39"/>
    </location>
</feature>
<evidence type="ECO:0000256" key="1">
    <source>
        <dbReference type="SAM" id="Phobius"/>
    </source>
</evidence>
<organism evidence="2 3">
    <name type="scientific">Opisthorchis viverrini</name>
    <name type="common">Southeast Asian liver fluke</name>
    <dbReference type="NCBI Taxonomy" id="6198"/>
    <lineage>
        <taxon>Eukaryota</taxon>
        <taxon>Metazoa</taxon>
        <taxon>Spiralia</taxon>
        <taxon>Lophotrochozoa</taxon>
        <taxon>Platyhelminthes</taxon>
        <taxon>Trematoda</taxon>
        <taxon>Digenea</taxon>
        <taxon>Opisthorchiida</taxon>
        <taxon>Opisthorchiata</taxon>
        <taxon>Opisthorchiidae</taxon>
        <taxon>Opisthorchis</taxon>
    </lineage>
</organism>
<sequence>MEGKIYKPSKFRRVVDLAFRGSIIFSICLTAGATAYTLYRVGKFYIYEKPALTRQQKEYAEALLRKEKREKELGLRY</sequence>
<gene>
    <name evidence="2" type="ORF">X801_09013</name>
</gene>
<evidence type="ECO:0000313" key="2">
    <source>
        <dbReference type="EMBL" id="OON15190.1"/>
    </source>
</evidence>
<protein>
    <recommendedName>
        <fullName evidence="4">Cytochrome c oxidase assembly protein COX16 homolog, mitochondrial</fullName>
    </recommendedName>
</protein>
<reference evidence="2 3" key="1">
    <citation type="submission" date="2015-03" db="EMBL/GenBank/DDBJ databases">
        <title>Draft genome of the nematode, Opisthorchis viverrini.</title>
        <authorList>
            <person name="Mitreva M."/>
        </authorList>
    </citation>
    <scope>NUCLEOTIDE SEQUENCE [LARGE SCALE GENOMIC DNA]</scope>
    <source>
        <strain evidence="2">Khon Kaen</strain>
    </source>
</reference>
<proteinExistence type="predicted"/>
<dbReference type="EMBL" id="KV906194">
    <property type="protein sequence ID" value="OON15190.1"/>
    <property type="molecule type" value="Genomic_DNA"/>
</dbReference>
<keyword evidence="1" id="KW-0472">Membrane</keyword>
<accession>A0A1S8WL81</accession>
<keyword evidence="1" id="KW-0812">Transmembrane</keyword>
<evidence type="ECO:0000313" key="3">
    <source>
        <dbReference type="Proteomes" id="UP000243686"/>
    </source>
</evidence>
<dbReference type="Proteomes" id="UP000243686">
    <property type="component" value="Unassembled WGS sequence"/>
</dbReference>
<evidence type="ECO:0008006" key="4">
    <source>
        <dbReference type="Google" id="ProtNLM"/>
    </source>
</evidence>